<dbReference type="CDD" id="cd01839">
    <property type="entry name" value="SGNH_arylesterase_like"/>
    <property type="match status" value="1"/>
</dbReference>
<dbReference type="InterPro" id="IPR051532">
    <property type="entry name" value="Ester_Hydrolysis_Enzymes"/>
</dbReference>
<proteinExistence type="predicted"/>
<accession>D9R9L3</accession>
<dbReference type="InterPro" id="IPR036514">
    <property type="entry name" value="SGNH_hydro_sf"/>
</dbReference>
<dbReference type="STRING" id="610130.Closa_1464"/>
<feature type="domain" description="SGNH hydrolase-type esterase" evidence="1">
    <location>
        <begin position="7"/>
        <end position="193"/>
    </location>
</feature>
<dbReference type="AlphaFoldDB" id="D9R9L3"/>
<protein>
    <submittedName>
        <fullName evidence="2">Lipolytic protein G-D-S-L family</fullName>
    </submittedName>
</protein>
<dbReference type="SUPFAM" id="SSF52266">
    <property type="entry name" value="SGNH hydrolase"/>
    <property type="match status" value="1"/>
</dbReference>
<dbReference type="Proteomes" id="UP000001662">
    <property type="component" value="Chromosome"/>
</dbReference>
<dbReference type="PANTHER" id="PTHR30383:SF29">
    <property type="entry name" value="SGNH HYDROLASE-TYPE ESTERASE DOMAIN-CONTAINING PROTEIN"/>
    <property type="match status" value="1"/>
</dbReference>
<organism evidence="2 3">
    <name type="scientific">Lacrimispora saccharolytica (strain ATCC 35040 / DSM 2544 / NRCC 2533 / WM1)</name>
    <name type="common">Clostridium saccharolyticum</name>
    <dbReference type="NCBI Taxonomy" id="610130"/>
    <lineage>
        <taxon>Bacteria</taxon>
        <taxon>Bacillati</taxon>
        <taxon>Bacillota</taxon>
        <taxon>Clostridia</taxon>
        <taxon>Lachnospirales</taxon>
        <taxon>Lachnospiraceae</taxon>
        <taxon>Lacrimispora</taxon>
    </lineage>
</organism>
<gene>
    <name evidence="2" type="ordered locus">Closa_1464</name>
</gene>
<dbReference type="RefSeq" id="WP_013272154.1">
    <property type="nucleotide sequence ID" value="NC_014376.1"/>
</dbReference>
<dbReference type="eggNOG" id="COG2755">
    <property type="taxonomic scope" value="Bacteria"/>
</dbReference>
<dbReference type="InterPro" id="IPR013830">
    <property type="entry name" value="SGNH_hydro"/>
</dbReference>
<dbReference type="KEGG" id="csh:Closa_1464"/>
<dbReference type="PaxDb" id="610130-Closa_1464"/>
<dbReference type="HOGENOM" id="CLU_088167_0_0_9"/>
<keyword evidence="3" id="KW-1185">Reference proteome</keyword>
<dbReference type="Gene3D" id="3.40.50.1110">
    <property type="entry name" value="SGNH hydrolase"/>
    <property type="match status" value="1"/>
</dbReference>
<sequence>MRKRVLCYGDSNTWGYVPGIGARYEENVRYPGVMAELLGEDYRVIEEGLNGRTTVFSDRMEPERCGIEHLLPFLLSHLPLDYLVIMLGTNDTKSHFHVNAREIGFGMEELLIRARHILDTRGIPAEIILVAPVPIHPEADPMFCRESWRKSGELALIYRELAHTYGCLYLDGGSVTRDVGEDGIHLSIKGHRALGEAIAAVIQEHDRN</sequence>
<dbReference type="OrthoDB" id="164654at2"/>
<evidence type="ECO:0000313" key="3">
    <source>
        <dbReference type="Proteomes" id="UP000001662"/>
    </source>
</evidence>
<dbReference type="Pfam" id="PF13472">
    <property type="entry name" value="Lipase_GDSL_2"/>
    <property type="match status" value="1"/>
</dbReference>
<dbReference type="EMBL" id="CP002109">
    <property type="protein sequence ID" value="ADL04063.1"/>
    <property type="molecule type" value="Genomic_DNA"/>
</dbReference>
<dbReference type="PANTHER" id="PTHR30383">
    <property type="entry name" value="THIOESTERASE 1/PROTEASE 1/LYSOPHOSPHOLIPASE L1"/>
    <property type="match status" value="1"/>
</dbReference>
<evidence type="ECO:0000313" key="2">
    <source>
        <dbReference type="EMBL" id="ADL04063.1"/>
    </source>
</evidence>
<reference evidence="2" key="1">
    <citation type="submission" date="2010-07" db="EMBL/GenBank/DDBJ databases">
        <title>Complete sequence of Clostridium saccharolyticum WM1.</title>
        <authorList>
            <consortium name="US DOE Joint Genome Institute"/>
            <person name="Lucas S."/>
            <person name="Copeland A."/>
            <person name="Lapidus A."/>
            <person name="Cheng J.-F."/>
            <person name="Bruce D."/>
            <person name="Goodwin L."/>
            <person name="Pitluck S."/>
            <person name="Chertkov O."/>
            <person name="Detter J.C."/>
            <person name="Han C."/>
            <person name="Tapia R."/>
            <person name="Land M."/>
            <person name="Hauser L."/>
            <person name="Chang Y.-J."/>
            <person name="Jeffries C."/>
            <person name="Kyrpides N."/>
            <person name="Ivanova N."/>
            <person name="Mikhailova N."/>
            <person name="Mouttaki H."/>
            <person name="Lin L."/>
            <person name="Zhou J."/>
            <person name="Hemme C.L."/>
            <person name="Woyke T."/>
        </authorList>
    </citation>
    <scope>NUCLEOTIDE SEQUENCE [LARGE SCALE GENOMIC DNA]</scope>
    <source>
        <strain evidence="2">WM1</strain>
    </source>
</reference>
<name>D9R9L3_LACSW</name>
<evidence type="ECO:0000259" key="1">
    <source>
        <dbReference type="Pfam" id="PF13472"/>
    </source>
</evidence>